<dbReference type="EMBL" id="CAJEWN010000041">
    <property type="protein sequence ID" value="CAD2148496.1"/>
    <property type="molecule type" value="Genomic_DNA"/>
</dbReference>
<keyword evidence="1" id="KW-1133">Transmembrane helix</keyword>
<reference evidence="2 3" key="1">
    <citation type="submission" date="2020-08" db="EMBL/GenBank/DDBJ databases">
        <authorList>
            <person name="Koutsovoulos G."/>
            <person name="Danchin GJ E."/>
        </authorList>
    </citation>
    <scope>NUCLEOTIDE SEQUENCE [LARGE SCALE GENOMIC DNA]</scope>
</reference>
<dbReference type="AlphaFoldDB" id="A0A6V7U7L3"/>
<evidence type="ECO:0000313" key="2">
    <source>
        <dbReference type="EMBL" id="CAD2148496.1"/>
    </source>
</evidence>
<organism evidence="2 3">
    <name type="scientific">Meloidogyne enterolobii</name>
    <name type="common">Root-knot nematode worm</name>
    <name type="synonym">Meloidogyne mayaguensis</name>
    <dbReference type="NCBI Taxonomy" id="390850"/>
    <lineage>
        <taxon>Eukaryota</taxon>
        <taxon>Metazoa</taxon>
        <taxon>Ecdysozoa</taxon>
        <taxon>Nematoda</taxon>
        <taxon>Chromadorea</taxon>
        <taxon>Rhabditida</taxon>
        <taxon>Tylenchina</taxon>
        <taxon>Tylenchomorpha</taxon>
        <taxon>Tylenchoidea</taxon>
        <taxon>Meloidogynidae</taxon>
        <taxon>Meloidogyninae</taxon>
        <taxon>Meloidogyne</taxon>
    </lineage>
</organism>
<evidence type="ECO:0000313" key="3">
    <source>
        <dbReference type="Proteomes" id="UP000580250"/>
    </source>
</evidence>
<comment type="caution">
    <text evidence="2">The sequence shown here is derived from an EMBL/GenBank/DDBJ whole genome shotgun (WGS) entry which is preliminary data.</text>
</comment>
<sequence>MTIRILLNSFLQIFNKKSLIFLFIFSHIFLLFCFTTLVDSQEATEGGCPSGFYNKTGRDQCEEECDKEFYYISLFTYGACVNAPTRSIGKNAPQCNLTCGIRLQLWATIAIFVIIAAALVSLILLLPMCVTNCLSCLHSKKASKHSRRVAMEQPSKEQQMATLSYNPYAYWPYYGR</sequence>
<dbReference type="Proteomes" id="UP000580250">
    <property type="component" value="Unassembled WGS sequence"/>
</dbReference>
<keyword evidence="1" id="KW-0812">Transmembrane</keyword>
<name>A0A6V7U7L3_MELEN</name>
<dbReference type="OrthoDB" id="5859179at2759"/>
<accession>A0A6V7U7L3</accession>
<feature type="transmembrane region" description="Helical" evidence="1">
    <location>
        <begin position="106"/>
        <end position="137"/>
    </location>
</feature>
<evidence type="ECO:0000256" key="1">
    <source>
        <dbReference type="SAM" id="Phobius"/>
    </source>
</evidence>
<feature type="transmembrane region" description="Helical" evidence="1">
    <location>
        <begin position="20"/>
        <end position="38"/>
    </location>
</feature>
<gene>
    <name evidence="2" type="ORF">MENT_LOCUS9356</name>
</gene>
<protein>
    <submittedName>
        <fullName evidence="2">Uncharacterized protein</fullName>
    </submittedName>
</protein>
<proteinExistence type="predicted"/>
<keyword evidence="1" id="KW-0472">Membrane</keyword>